<evidence type="ECO:0000313" key="4">
    <source>
        <dbReference type="Proteomes" id="UP001497382"/>
    </source>
</evidence>
<dbReference type="EMBL" id="CAXIEN010000373">
    <property type="protein sequence ID" value="CAL1295575.1"/>
    <property type="molecule type" value="Genomic_DNA"/>
</dbReference>
<feature type="non-terminal residue" evidence="3">
    <location>
        <position position="1"/>
    </location>
</feature>
<sequence length="361" mass="40676">TNVQALGSLVPQHETPDMSPKESGYMLVIPQHEPVNTRGRLSAVQLWVIESGAMAVMVLRRKCPESAICPVIRDIRTCSKEDSFCAQLHTCTSTKILKCPHHRLNKVLEFEIVHIIQITVETGHQYVTLTDTPEVLPGDIIGFISTMAKVAYRKPYLKEDPDLGAITFDVKETVIPQEILTSTQKLHYFQAIVNNPIELGVQYLFNKKIGMHDVVMKLSNKFSTIPVIRKQEVDSQRPLSGLKLSVTPPDVSTTEQVVIEIKISGGTFVDVVWEFGDGRSKKEFLREVKKGGKYEKTYKYPEPGVYVIKVRASNPHANFSQSHVLRAQRPVLPIYGVTTNTPQILPSKFQSFFFPFVLLLF</sequence>
<name>A0AAV2BIS0_9ARAC</name>
<gene>
    <name evidence="3" type="ORF">LARSCL_LOCUS19340</name>
</gene>
<dbReference type="Proteomes" id="UP001497382">
    <property type="component" value="Unassembled WGS sequence"/>
</dbReference>
<evidence type="ECO:0000313" key="3">
    <source>
        <dbReference type="EMBL" id="CAL1295575.1"/>
    </source>
</evidence>
<evidence type="ECO:0000256" key="1">
    <source>
        <dbReference type="SAM" id="MobiDB-lite"/>
    </source>
</evidence>
<reference evidence="3 4" key="1">
    <citation type="submission" date="2024-04" db="EMBL/GenBank/DDBJ databases">
        <authorList>
            <person name="Rising A."/>
            <person name="Reimegard J."/>
            <person name="Sonavane S."/>
            <person name="Akerstrom W."/>
            <person name="Nylinder S."/>
            <person name="Hedman E."/>
            <person name="Kallberg Y."/>
        </authorList>
    </citation>
    <scope>NUCLEOTIDE SEQUENCE [LARGE SCALE GENOMIC DNA]</scope>
</reference>
<keyword evidence="4" id="KW-1185">Reference proteome</keyword>
<dbReference type="InterPro" id="IPR022409">
    <property type="entry name" value="PKD/Chitinase_dom"/>
</dbReference>
<organism evidence="3 4">
    <name type="scientific">Larinioides sclopetarius</name>
    <dbReference type="NCBI Taxonomy" id="280406"/>
    <lineage>
        <taxon>Eukaryota</taxon>
        <taxon>Metazoa</taxon>
        <taxon>Ecdysozoa</taxon>
        <taxon>Arthropoda</taxon>
        <taxon>Chelicerata</taxon>
        <taxon>Arachnida</taxon>
        <taxon>Araneae</taxon>
        <taxon>Araneomorphae</taxon>
        <taxon>Entelegynae</taxon>
        <taxon>Araneoidea</taxon>
        <taxon>Araneidae</taxon>
        <taxon>Larinioides</taxon>
    </lineage>
</organism>
<proteinExistence type="predicted"/>
<comment type="caution">
    <text evidence="3">The sequence shown here is derived from an EMBL/GenBank/DDBJ whole genome shotgun (WGS) entry which is preliminary data.</text>
</comment>
<dbReference type="InterPro" id="IPR035986">
    <property type="entry name" value="PKD_dom_sf"/>
</dbReference>
<accession>A0AAV2BIS0</accession>
<dbReference type="PROSITE" id="PS50093">
    <property type="entry name" value="PKD"/>
    <property type="match status" value="1"/>
</dbReference>
<dbReference type="AlphaFoldDB" id="A0AAV2BIS0"/>
<dbReference type="InterPro" id="IPR000601">
    <property type="entry name" value="PKD_dom"/>
</dbReference>
<feature type="region of interest" description="Disordered" evidence="1">
    <location>
        <begin position="1"/>
        <end position="21"/>
    </location>
</feature>
<dbReference type="SMART" id="SM00089">
    <property type="entry name" value="PKD"/>
    <property type="match status" value="1"/>
</dbReference>
<dbReference type="SUPFAM" id="SSF49299">
    <property type="entry name" value="PKD domain"/>
    <property type="match status" value="1"/>
</dbReference>
<feature type="domain" description="PKD" evidence="2">
    <location>
        <begin position="240"/>
        <end position="314"/>
    </location>
</feature>
<evidence type="ECO:0000259" key="2">
    <source>
        <dbReference type="PROSITE" id="PS50093"/>
    </source>
</evidence>
<dbReference type="CDD" id="cd00146">
    <property type="entry name" value="PKD"/>
    <property type="match status" value="1"/>
</dbReference>
<dbReference type="Pfam" id="PF00801">
    <property type="entry name" value="PKD"/>
    <property type="match status" value="1"/>
</dbReference>
<protein>
    <recommendedName>
        <fullName evidence="2">PKD domain-containing protein</fullName>
    </recommendedName>
</protein>